<dbReference type="Proteomes" id="UP000186940">
    <property type="component" value="Unassembled WGS sequence"/>
</dbReference>
<dbReference type="STRING" id="1838285.SCAL_000330"/>
<dbReference type="InterPro" id="IPR013216">
    <property type="entry name" value="Methyltransf_11"/>
</dbReference>
<reference evidence="2" key="1">
    <citation type="submission" date="2016-05" db="EMBL/GenBank/DDBJ databases">
        <title>Microbial consortia oxidize butane by reversing methanogenesis.</title>
        <authorList>
            <person name="Laso-Perez R."/>
            <person name="Richter M."/>
            <person name="Wegener G."/>
            <person name="Musat F."/>
        </authorList>
    </citation>
    <scope>NUCLEOTIDE SEQUENCE [LARGE SCALE GENOMIC DNA]</scope>
    <source>
        <strain evidence="2">BOX2</strain>
    </source>
</reference>
<comment type="caution">
    <text evidence="2">The sequence shown here is derived from an EMBL/GenBank/DDBJ whole genome shotgun (WGS) entry which is preliminary data.</text>
</comment>
<dbReference type="PANTHER" id="PTHR43591:SF24">
    <property type="entry name" value="2-METHOXY-6-POLYPRENYL-1,4-BENZOQUINOL METHYLASE, MITOCHONDRIAL"/>
    <property type="match status" value="1"/>
</dbReference>
<dbReference type="SUPFAM" id="SSF53335">
    <property type="entry name" value="S-adenosyl-L-methionine-dependent methyltransferases"/>
    <property type="match status" value="1"/>
</dbReference>
<proteinExistence type="predicted"/>
<evidence type="ECO:0000259" key="1">
    <source>
        <dbReference type="Pfam" id="PF08241"/>
    </source>
</evidence>
<dbReference type="EMBL" id="LYOS01000001">
    <property type="protein sequence ID" value="OFV68654.1"/>
    <property type="molecule type" value="Genomic_DNA"/>
</dbReference>
<name>A0A1F2PCA3_9EURY</name>
<evidence type="ECO:0000313" key="2">
    <source>
        <dbReference type="EMBL" id="OFV68654.1"/>
    </source>
</evidence>
<dbReference type="InterPro" id="IPR029063">
    <property type="entry name" value="SAM-dependent_MTases_sf"/>
</dbReference>
<gene>
    <name evidence="2" type="ORF">SCAL_000330</name>
</gene>
<dbReference type="AlphaFoldDB" id="A0A1F2PCA3"/>
<protein>
    <submittedName>
        <fullName evidence="2">SAM-dependent methlyltransferase</fullName>
    </submittedName>
</protein>
<dbReference type="GO" id="GO:0008757">
    <property type="term" value="F:S-adenosylmethionine-dependent methyltransferase activity"/>
    <property type="evidence" value="ECO:0007669"/>
    <property type="project" value="InterPro"/>
</dbReference>
<dbReference type="Pfam" id="PF08241">
    <property type="entry name" value="Methyltransf_11"/>
    <property type="match status" value="1"/>
</dbReference>
<dbReference type="Gene3D" id="3.40.50.150">
    <property type="entry name" value="Vaccinia Virus protein VP39"/>
    <property type="match status" value="1"/>
</dbReference>
<keyword evidence="3" id="KW-1185">Reference proteome</keyword>
<dbReference type="CDD" id="cd02440">
    <property type="entry name" value="AdoMet_MTases"/>
    <property type="match status" value="1"/>
</dbReference>
<evidence type="ECO:0000313" key="3">
    <source>
        <dbReference type="Proteomes" id="UP000186940"/>
    </source>
</evidence>
<feature type="domain" description="Methyltransferase type 11" evidence="1">
    <location>
        <begin position="68"/>
        <end position="163"/>
    </location>
</feature>
<organism evidence="2 3">
    <name type="scientific">Candidatus Syntropharchaeum caldarium</name>
    <dbReference type="NCBI Taxonomy" id="1838285"/>
    <lineage>
        <taxon>Archaea</taxon>
        <taxon>Methanobacteriati</taxon>
        <taxon>Methanobacteriota</taxon>
        <taxon>Stenosarchaea group</taxon>
        <taxon>Methanomicrobia</taxon>
        <taxon>Methanosarcinales</taxon>
        <taxon>ANME-2 cluster</taxon>
        <taxon>Candidatus Syntropharchaeum</taxon>
    </lineage>
</organism>
<accession>A0A1F2PCA3</accession>
<dbReference type="PANTHER" id="PTHR43591">
    <property type="entry name" value="METHYLTRANSFERASE"/>
    <property type="match status" value="1"/>
</dbReference>
<sequence>MQSCFALPFLFNLQSGVLMDVKGVIADYWDKRSHTYHNDLNKLRADEHSIWVGALKDVLNGGEHLKILDLGTGPGFLALILAEIGHEVTGLDISEGMLEKARYNARARNLMIDFCLADAENLPFQDEDFDLVVSKYLLWTLPHPERAVDEWNRVLKPGGKVVLIDGVWFDPAINRWLRRNLSTLLAIVTERRNPWRFKRYYNPIKDRLPFYSGVKPHELYTLFNEAGLTNVSLKPLSEVQEFYMNCGSLSRKIIHKEPNFILTGEKIRC</sequence>